<dbReference type="GO" id="GO:0006139">
    <property type="term" value="P:nucleobase-containing compound metabolic process"/>
    <property type="evidence" value="ECO:0007669"/>
    <property type="project" value="InterPro"/>
</dbReference>
<dbReference type="PANTHER" id="PTHR47765:SF2">
    <property type="entry name" value="EXONUCLEASE MUT-7 HOMOLOG"/>
    <property type="match status" value="1"/>
</dbReference>
<dbReference type="STRING" id="103827.A0A0N5D7E3"/>
<dbReference type="EMBL" id="UYYF01004711">
    <property type="protein sequence ID" value="VDN06570.1"/>
    <property type="molecule type" value="Genomic_DNA"/>
</dbReference>
<reference evidence="4" key="1">
    <citation type="submission" date="2017-02" db="UniProtKB">
        <authorList>
            <consortium name="WormBaseParasite"/>
        </authorList>
    </citation>
    <scope>IDENTIFICATION</scope>
</reference>
<keyword evidence="3" id="KW-1185">Reference proteome</keyword>
<evidence type="ECO:0000313" key="3">
    <source>
        <dbReference type="Proteomes" id="UP000276776"/>
    </source>
</evidence>
<dbReference type="SUPFAM" id="SSF53098">
    <property type="entry name" value="Ribonuclease H-like"/>
    <property type="match status" value="1"/>
</dbReference>
<dbReference type="InterPro" id="IPR002562">
    <property type="entry name" value="3'-5'_exonuclease_dom"/>
</dbReference>
<dbReference type="WBParaSite" id="TCLT_0000898601-mRNA-1">
    <property type="protein sequence ID" value="TCLT_0000898601-mRNA-1"/>
    <property type="gene ID" value="TCLT_0000898601"/>
</dbReference>
<evidence type="ECO:0000313" key="2">
    <source>
        <dbReference type="EMBL" id="VDN06570.1"/>
    </source>
</evidence>
<dbReference type="GO" id="GO:0003676">
    <property type="term" value="F:nucleic acid binding"/>
    <property type="evidence" value="ECO:0007669"/>
    <property type="project" value="InterPro"/>
</dbReference>
<dbReference type="OrthoDB" id="18193at2759"/>
<dbReference type="AlphaFoldDB" id="A0A0N5D7E3"/>
<dbReference type="OMA" id="EQCSNWQ"/>
<organism evidence="4">
    <name type="scientific">Thelazia callipaeda</name>
    <name type="common">Oriental eyeworm</name>
    <name type="synonym">Parasitic nematode</name>
    <dbReference type="NCBI Taxonomy" id="103827"/>
    <lineage>
        <taxon>Eukaryota</taxon>
        <taxon>Metazoa</taxon>
        <taxon>Ecdysozoa</taxon>
        <taxon>Nematoda</taxon>
        <taxon>Chromadorea</taxon>
        <taxon>Rhabditida</taxon>
        <taxon>Spirurina</taxon>
        <taxon>Spiruromorpha</taxon>
        <taxon>Thelazioidea</taxon>
        <taxon>Thelaziidae</taxon>
        <taxon>Thelazia</taxon>
    </lineage>
</organism>
<dbReference type="GO" id="GO:0008408">
    <property type="term" value="F:3'-5' exonuclease activity"/>
    <property type="evidence" value="ECO:0007669"/>
    <property type="project" value="InterPro"/>
</dbReference>
<sequence>MASAHLCVVRNVRRRKHVVGMKSLELWIDKVKVNWACNMTCITKCNQCKFTLIHIFDSCVHPLRAILDLYQRCFNYELPELSSLVGFILHHFYIWLQDTSRFDEIYRKLNLDIQSLIHELSLWSGLNRTAVTWRKSIKSIYLIEALFVGTRYDVSHLELIVDIFKLRNDLMVDIIVYIVQEMIETKNYRNAIVCLTVFDMKSHFPIYDVVIPCIWRNHLSAVRTFMRNEKSMQLEVARYFDGLICPDEFCDAVDEHNYCLREVDISKNPALKFKGKKMEKLVSRLVDLNNLSFYIVPNFTRCRRQDALKHIAFLYFNEQRVSEEGYFDYVAHALQSDTELQEFYVTFLYRKGRLNDAIRWVVHFGLIKCMPGNLTLHMTSNAITEARVDLARLIIGRADITNVELFPGCPITVIAHAKQLNKLCPIIEQADLIGIDSEWKPLFMCSYEKVALIQVCLRNSCYLIDVITLEKELTEWEWAKFFRVLFCDSKAIKIGFDFVNDMRALRTSFPYLQPLKEMKNLQVFMSEHRFQLLAAEPRFLDSIHAVRSSESDVKSSMFYTSFCDEKRHFRLSDLCNEILGTPLNKKEQLGNWAMRPLRRDQMLYAAMDGYCLLRLYDKIKTKAQKLRNIKWTRHYREADCTLMVPKEYVNAKKERTRVDDAEFKKMIETPFTENIFPSRLNTDLGSSKLKRRPKDLKVVVDAMMYTLGKNLRRCGIDTVFATKQSDLVEWTQNDPERYALTCWQPEFDPDKIGFGRNVLPLPCTLGANVIGELEYVLKWLYVVLSEEDLYSRCMQCNANCLVIAPSPVLEAMYQTHIAPPNFSYDRICHASDYSEIENVETFFLTQAIDPKLYFGYGCKLEVNEIEREVLVHCHNGSLDIENCLVSCNRSVLPVLVKISEVPFEILSKRGRNETKSFTYVVYAGTLLGRNDELSSH</sequence>
<dbReference type="InterPro" id="IPR002782">
    <property type="entry name" value="Mut7-C_RNAse_dom"/>
</dbReference>
<dbReference type="Gene3D" id="3.30.420.10">
    <property type="entry name" value="Ribonuclease H-like superfamily/Ribonuclease H"/>
    <property type="match status" value="1"/>
</dbReference>
<accession>A0A0N5D7E3</accession>
<dbReference type="Proteomes" id="UP000276776">
    <property type="component" value="Unassembled WGS sequence"/>
</dbReference>
<dbReference type="Pfam" id="PF01927">
    <property type="entry name" value="Mut7-C"/>
    <property type="match status" value="1"/>
</dbReference>
<feature type="domain" description="3'-5' exonuclease" evidence="1">
    <location>
        <begin position="411"/>
        <end position="624"/>
    </location>
</feature>
<name>A0A0N5D7E3_THECL</name>
<dbReference type="InterPro" id="IPR052408">
    <property type="entry name" value="Exonuclease_MUT-7-like"/>
</dbReference>
<reference evidence="2 3" key="2">
    <citation type="submission" date="2018-11" db="EMBL/GenBank/DDBJ databases">
        <authorList>
            <consortium name="Pathogen Informatics"/>
        </authorList>
    </citation>
    <scope>NUCLEOTIDE SEQUENCE [LARGE SCALE GENOMIC DNA]</scope>
</reference>
<gene>
    <name evidence="2" type="ORF">TCLT_LOCUS8975</name>
</gene>
<evidence type="ECO:0000313" key="4">
    <source>
        <dbReference type="WBParaSite" id="TCLT_0000898601-mRNA-1"/>
    </source>
</evidence>
<dbReference type="InterPro" id="IPR012337">
    <property type="entry name" value="RNaseH-like_sf"/>
</dbReference>
<evidence type="ECO:0000259" key="1">
    <source>
        <dbReference type="SMART" id="SM00474"/>
    </source>
</evidence>
<dbReference type="PANTHER" id="PTHR47765">
    <property type="entry name" value="3'-5' EXONUCLEASE DOMAIN-CONTAINING PROTEIN"/>
    <property type="match status" value="1"/>
</dbReference>
<proteinExistence type="predicted"/>
<dbReference type="InterPro" id="IPR036397">
    <property type="entry name" value="RNaseH_sf"/>
</dbReference>
<dbReference type="Pfam" id="PF01612">
    <property type="entry name" value="DNA_pol_A_exo1"/>
    <property type="match status" value="2"/>
</dbReference>
<protein>
    <submittedName>
        <fullName evidence="4">3'-5' exonuclease domain-containing protein</fullName>
    </submittedName>
</protein>
<dbReference type="SMART" id="SM00474">
    <property type="entry name" value="35EXOc"/>
    <property type="match status" value="1"/>
</dbReference>